<sequence length="223" mass="24450">MLKGDASFRSRTLRRVRLSFAKQLQSARLHIDSSCETTMLRECIRSVSSISQSQPFDRQIAVFKLRRCSCAAAAAVAARRYRRVRTPRGSAKATSSRVANKWYVSIGVEKPLVGQQRGIVAIIQEGNVVVQAQSGTGRRVTFCIGTLQRMGGFRREMHTQVLCLASTRELSSSIHQVASALAEYLSIKCAPCWGGKNDVGEMSKSVDESWSADCCGYCSSDSG</sequence>
<dbReference type="GO" id="GO:0003724">
    <property type="term" value="F:RNA helicase activity"/>
    <property type="evidence" value="ECO:0007669"/>
    <property type="project" value="UniProtKB-EC"/>
</dbReference>
<comment type="domain">
    <text evidence="4">The Q motif is unique to and characteristic of the DEAD box family of RNA helicases and controls ATP binding and hydrolysis.</text>
</comment>
<comment type="similarity">
    <text evidence="4">Belongs to the DEAD box helicase family.</text>
</comment>
<protein>
    <recommendedName>
        <fullName evidence="4">ATP-dependent RNA helicase</fullName>
        <ecNumber evidence="4">3.6.4.13</ecNumber>
    </recommendedName>
</protein>
<evidence type="ECO:0000256" key="3">
    <source>
        <dbReference type="ARBA" id="ARBA00022840"/>
    </source>
</evidence>
<evidence type="ECO:0000313" key="7">
    <source>
        <dbReference type="Proteomes" id="UP000267029"/>
    </source>
</evidence>
<keyword evidence="4" id="KW-0347">Helicase</keyword>
<dbReference type="PANTHER" id="PTHR24031">
    <property type="entry name" value="RNA HELICASE"/>
    <property type="match status" value="1"/>
</dbReference>
<dbReference type="InterPro" id="IPR027417">
    <property type="entry name" value="P-loop_NTPase"/>
</dbReference>
<dbReference type="OrthoDB" id="10265785at2759"/>
<organism evidence="6 7">
    <name type="scientific">Mesocestoides corti</name>
    <name type="common">Flatworm</name>
    <dbReference type="NCBI Taxonomy" id="53468"/>
    <lineage>
        <taxon>Eukaryota</taxon>
        <taxon>Metazoa</taxon>
        <taxon>Spiralia</taxon>
        <taxon>Lophotrochozoa</taxon>
        <taxon>Platyhelminthes</taxon>
        <taxon>Cestoda</taxon>
        <taxon>Eucestoda</taxon>
        <taxon>Cyclophyllidea</taxon>
        <taxon>Mesocestoididae</taxon>
        <taxon>Mesocestoides</taxon>
    </lineage>
</organism>
<dbReference type="Proteomes" id="UP000267029">
    <property type="component" value="Unassembled WGS sequence"/>
</dbReference>
<dbReference type="GO" id="GO:0005524">
    <property type="term" value="F:ATP binding"/>
    <property type="evidence" value="ECO:0007669"/>
    <property type="project" value="UniProtKB-UniRule"/>
</dbReference>
<name>A0A0R3UBY6_MESCO</name>
<dbReference type="EC" id="3.6.4.13" evidence="4"/>
<dbReference type="STRING" id="53468.A0A0R3UBY6"/>
<dbReference type="Pfam" id="PF00270">
    <property type="entry name" value="DEAD"/>
    <property type="match status" value="1"/>
</dbReference>
<dbReference type="GO" id="GO:0016787">
    <property type="term" value="F:hydrolase activity"/>
    <property type="evidence" value="ECO:0007669"/>
    <property type="project" value="UniProtKB-KW"/>
</dbReference>
<keyword evidence="7" id="KW-1185">Reference proteome</keyword>
<keyword evidence="1 4" id="KW-0547">Nucleotide-binding</keyword>
<comment type="catalytic activity">
    <reaction evidence="4">
        <text>ATP + H2O = ADP + phosphate + H(+)</text>
        <dbReference type="Rhea" id="RHEA:13065"/>
        <dbReference type="ChEBI" id="CHEBI:15377"/>
        <dbReference type="ChEBI" id="CHEBI:15378"/>
        <dbReference type="ChEBI" id="CHEBI:30616"/>
        <dbReference type="ChEBI" id="CHEBI:43474"/>
        <dbReference type="ChEBI" id="CHEBI:456216"/>
        <dbReference type="EC" id="3.6.4.13"/>
    </reaction>
</comment>
<keyword evidence="2 4" id="KW-0378">Hydrolase</keyword>
<dbReference type="SUPFAM" id="SSF52540">
    <property type="entry name" value="P-loop containing nucleoside triphosphate hydrolases"/>
    <property type="match status" value="1"/>
</dbReference>
<feature type="domain" description="DEAD/DEAH-box helicase" evidence="5">
    <location>
        <begin position="115"/>
        <end position="198"/>
    </location>
</feature>
<dbReference type="EMBL" id="UXSR01001647">
    <property type="protein sequence ID" value="VDD78432.1"/>
    <property type="molecule type" value="Genomic_DNA"/>
</dbReference>
<dbReference type="Gene3D" id="3.40.50.300">
    <property type="entry name" value="P-loop containing nucleotide triphosphate hydrolases"/>
    <property type="match status" value="1"/>
</dbReference>
<evidence type="ECO:0000256" key="1">
    <source>
        <dbReference type="ARBA" id="ARBA00022741"/>
    </source>
</evidence>
<keyword evidence="3 4" id="KW-0067">ATP-binding</keyword>
<dbReference type="AlphaFoldDB" id="A0A0R3UBY6"/>
<evidence type="ECO:0000256" key="4">
    <source>
        <dbReference type="RuleBase" id="RU365068"/>
    </source>
</evidence>
<proteinExistence type="inferred from homology"/>
<dbReference type="InterPro" id="IPR011545">
    <property type="entry name" value="DEAD/DEAH_box_helicase_dom"/>
</dbReference>
<gene>
    <name evidence="6" type="ORF">MCOS_LOCUS4435</name>
</gene>
<dbReference type="GO" id="GO:0003723">
    <property type="term" value="F:RNA binding"/>
    <property type="evidence" value="ECO:0007669"/>
    <property type="project" value="UniProtKB-UniRule"/>
</dbReference>
<comment type="function">
    <text evidence="4">RNA helicase.</text>
</comment>
<accession>A0A0R3UBY6</accession>
<keyword evidence="4" id="KW-0694">RNA-binding</keyword>
<evidence type="ECO:0000259" key="5">
    <source>
        <dbReference type="Pfam" id="PF00270"/>
    </source>
</evidence>
<reference evidence="6 7" key="1">
    <citation type="submission" date="2018-10" db="EMBL/GenBank/DDBJ databases">
        <authorList>
            <consortium name="Pathogen Informatics"/>
        </authorList>
    </citation>
    <scope>NUCLEOTIDE SEQUENCE [LARGE SCALE GENOMIC DNA]</scope>
</reference>
<evidence type="ECO:0000256" key="2">
    <source>
        <dbReference type="ARBA" id="ARBA00022801"/>
    </source>
</evidence>
<evidence type="ECO:0000313" key="6">
    <source>
        <dbReference type="EMBL" id="VDD78432.1"/>
    </source>
</evidence>